<feature type="compositionally biased region" description="Gly residues" evidence="1">
    <location>
        <begin position="1"/>
        <end position="10"/>
    </location>
</feature>
<gene>
    <name evidence="2" type="ORF">JTE90_007016</name>
</gene>
<proteinExistence type="predicted"/>
<accession>A0AAV6TEQ8</accession>
<feature type="compositionally biased region" description="Basic and acidic residues" evidence="1">
    <location>
        <begin position="35"/>
        <end position="61"/>
    </location>
</feature>
<evidence type="ECO:0000256" key="1">
    <source>
        <dbReference type="SAM" id="MobiDB-lite"/>
    </source>
</evidence>
<dbReference type="Proteomes" id="UP000827092">
    <property type="component" value="Unassembled WGS sequence"/>
</dbReference>
<sequence length="95" mass="10516">MKVQAGGGLPHSGPRLPSRAGRTETPPRSTWEVAEFERTRWDPKDGELSPGQDEARRKLLPDETDESCQVGHFGKQNLALRDETKPVKASDARPP</sequence>
<dbReference type="AlphaFoldDB" id="A0AAV6TEQ8"/>
<feature type="compositionally biased region" description="Basic and acidic residues" evidence="1">
    <location>
        <begin position="80"/>
        <end position="95"/>
    </location>
</feature>
<comment type="caution">
    <text evidence="2">The sequence shown here is derived from an EMBL/GenBank/DDBJ whole genome shotgun (WGS) entry which is preliminary data.</text>
</comment>
<feature type="region of interest" description="Disordered" evidence="1">
    <location>
        <begin position="1"/>
        <end position="95"/>
    </location>
</feature>
<name>A0AAV6TEQ8_9ARAC</name>
<organism evidence="2 3">
    <name type="scientific">Oedothorax gibbosus</name>
    <dbReference type="NCBI Taxonomy" id="931172"/>
    <lineage>
        <taxon>Eukaryota</taxon>
        <taxon>Metazoa</taxon>
        <taxon>Ecdysozoa</taxon>
        <taxon>Arthropoda</taxon>
        <taxon>Chelicerata</taxon>
        <taxon>Arachnida</taxon>
        <taxon>Araneae</taxon>
        <taxon>Araneomorphae</taxon>
        <taxon>Entelegynae</taxon>
        <taxon>Araneoidea</taxon>
        <taxon>Linyphiidae</taxon>
        <taxon>Erigoninae</taxon>
        <taxon>Oedothorax</taxon>
    </lineage>
</organism>
<keyword evidence="3" id="KW-1185">Reference proteome</keyword>
<dbReference type="EMBL" id="JAFNEN010005677">
    <property type="protein sequence ID" value="KAG8163806.1"/>
    <property type="molecule type" value="Genomic_DNA"/>
</dbReference>
<evidence type="ECO:0000313" key="2">
    <source>
        <dbReference type="EMBL" id="KAG8163806.1"/>
    </source>
</evidence>
<evidence type="ECO:0000313" key="3">
    <source>
        <dbReference type="Proteomes" id="UP000827092"/>
    </source>
</evidence>
<protein>
    <submittedName>
        <fullName evidence="2">Uncharacterized protein</fullName>
    </submittedName>
</protein>
<reference evidence="2 3" key="1">
    <citation type="journal article" date="2022" name="Nat. Ecol. Evol.">
        <title>A masculinizing supergene underlies an exaggerated male reproductive morph in a spider.</title>
        <authorList>
            <person name="Hendrickx F."/>
            <person name="De Corte Z."/>
            <person name="Sonet G."/>
            <person name="Van Belleghem S.M."/>
            <person name="Kostlbacher S."/>
            <person name="Vangestel C."/>
        </authorList>
    </citation>
    <scope>NUCLEOTIDE SEQUENCE [LARGE SCALE GENOMIC DNA]</scope>
    <source>
        <strain evidence="2">W744_W776</strain>
    </source>
</reference>